<evidence type="ECO:0000313" key="8">
    <source>
        <dbReference type="Proteomes" id="UP000664169"/>
    </source>
</evidence>
<keyword evidence="3 6" id="KW-1133">Transmembrane helix</keyword>
<feature type="compositionally biased region" description="Basic and acidic residues" evidence="5">
    <location>
        <begin position="1"/>
        <end position="13"/>
    </location>
</feature>
<feature type="transmembrane region" description="Helical" evidence="6">
    <location>
        <begin position="358"/>
        <end position="379"/>
    </location>
</feature>
<feature type="transmembrane region" description="Helical" evidence="6">
    <location>
        <begin position="493"/>
        <end position="512"/>
    </location>
</feature>
<dbReference type="Proteomes" id="UP000664169">
    <property type="component" value="Unassembled WGS sequence"/>
</dbReference>
<evidence type="ECO:0000256" key="1">
    <source>
        <dbReference type="ARBA" id="ARBA00004141"/>
    </source>
</evidence>
<keyword evidence="8" id="KW-1185">Reference proteome</keyword>
<feature type="region of interest" description="Disordered" evidence="5">
    <location>
        <begin position="561"/>
        <end position="585"/>
    </location>
</feature>
<feature type="transmembrane region" description="Helical" evidence="6">
    <location>
        <begin position="158"/>
        <end position="176"/>
    </location>
</feature>
<dbReference type="OrthoDB" id="194139at2759"/>
<dbReference type="InterPro" id="IPR036259">
    <property type="entry name" value="MFS_trans_sf"/>
</dbReference>
<proteinExistence type="predicted"/>
<dbReference type="InterPro" id="IPR011701">
    <property type="entry name" value="MFS"/>
</dbReference>
<evidence type="ECO:0000256" key="2">
    <source>
        <dbReference type="ARBA" id="ARBA00022692"/>
    </source>
</evidence>
<feature type="region of interest" description="Disordered" evidence="5">
    <location>
        <begin position="1"/>
        <end position="36"/>
    </location>
</feature>
<evidence type="ECO:0000256" key="3">
    <source>
        <dbReference type="ARBA" id="ARBA00022989"/>
    </source>
</evidence>
<protein>
    <recommendedName>
        <fullName evidence="9">Major facilitator superfamily (MFS) profile domain-containing protein</fullName>
    </recommendedName>
</protein>
<accession>A0A8H3ED93</accession>
<feature type="transmembrane region" description="Helical" evidence="6">
    <location>
        <begin position="212"/>
        <end position="233"/>
    </location>
</feature>
<dbReference type="Gene3D" id="1.20.1250.20">
    <property type="entry name" value="MFS general substrate transporter like domains"/>
    <property type="match status" value="2"/>
</dbReference>
<organism evidence="7 8">
    <name type="scientific">Gomphillus americanus</name>
    <dbReference type="NCBI Taxonomy" id="1940652"/>
    <lineage>
        <taxon>Eukaryota</taxon>
        <taxon>Fungi</taxon>
        <taxon>Dikarya</taxon>
        <taxon>Ascomycota</taxon>
        <taxon>Pezizomycotina</taxon>
        <taxon>Lecanoromycetes</taxon>
        <taxon>OSLEUM clade</taxon>
        <taxon>Ostropomycetidae</taxon>
        <taxon>Ostropales</taxon>
        <taxon>Graphidaceae</taxon>
        <taxon>Gomphilloideae</taxon>
        <taxon>Gomphillus</taxon>
    </lineage>
</organism>
<dbReference type="SUPFAM" id="SSF103473">
    <property type="entry name" value="MFS general substrate transporter"/>
    <property type="match status" value="1"/>
</dbReference>
<feature type="transmembrane region" description="Helical" evidence="6">
    <location>
        <begin position="450"/>
        <end position="473"/>
    </location>
</feature>
<feature type="transmembrane region" description="Helical" evidence="6">
    <location>
        <begin position="182"/>
        <end position="200"/>
    </location>
</feature>
<evidence type="ECO:0000256" key="6">
    <source>
        <dbReference type="SAM" id="Phobius"/>
    </source>
</evidence>
<dbReference type="GO" id="GO:0016020">
    <property type="term" value="C:membrane"/>
    <property type="evidence" value="ECO:0007669"/>
    <property type="project" value="UniProtKB-SubCell"/>
</dbReference>
<feature type="transmembrane region" description="Helical" evidence="6">
    <location>
        <begin position="391"/>
        <end position="410"/>
    </location>
</feature>
<evidence type="ECO:0000256" key="5">
    <source>
        <dbReference type="SAM" id="MobiDB-lite"/>
    </source>
</evidence>
<dbReference type="PANTHER" id="PTHR23507">
    <property type="entry name" value="ZGC:174356"/>
    <property type="match status" value="1"/>
</dbReference>
<comment type="subcellular location">
    <subcellularLocation>
        <location evidence="1">Membrane</location>
        <topology evidence="1">Multi-pass membrane protein</topology>
    </subcellularLocation>
</comment>
<gene>
    <name evidence="7" type="ORF">GOMPHAMPRED_000192</name>
</gene>
<dbReference type="AlphaFoldDB" id="A0A8H3ED93"/>
<keyword evidence="4 6" id="KW-0472">Membrane</keyword>
<comment type="caution">
    <text evidence="7">The sequence shown here is derived from an EMBL/GenBank/DDBJ whole genome shotgun (WGS) entry which is preliminary data.</text>
</comment>
<feature type="transmembrane region" description="Helical" evidence="6">
    <location>
        <begin position="416"/>
        <end position="438"/>
    </location>
</feature>
<evidence type="ECO:0008006" key="9">
    <source>
        <dbReference type="Google" id="ProtNLM"/>
    </source>
</evidence>
<dbReference type="Pfam" id="PF07690">
    <property type="entry name" value="MFS_1"/>
    <property type="match status" value="1"/>
</dbReference>
<reference evidence="7" key="1">
    <citation type="submission" date="2021-03" db="EMBL/GenBank/DDBJ databases">
        <authorList>
            <person name="Tagirdzhanova G."/>
        </authorList>
    </citation>
    <scope>NUCLEOTIDE SEQUENCE</scope>
</reference>
<dbReference type="EMBL" id="CAJPDQ010000001">
    <property type="protein sequence ID" value="CAF9903327.1"/>
    <property type="molecule type" value="Genomic_DNA"/>
</dbReference>
<dbReference type="GO" id="GO:0022857">
    <property type="term" value="F:transmembrane transporter activity"/>
    <property type="evidence" value="ECO:0007669"/>
    <property type="project" value="InterPro"/>
</dbReference>
<sequence length="585" mass="64819">MVQHSYEKVHEGGEQTPFLDSTFEPDHPTSPALDTQEEKAANKFRWKVTILMYLIIIAVDLPSVMHHASQIRIFESIICEQYYRTHDPTKFTQDGTIPEAMCKIEPVQAEMSSIRGWASFFGHLPGLFLAIPFGMLADRYGRKWIFVMNIVAMQGKATWQYVVCAFPHVFSLRMIWFDSISAFFGGGSMVATALIFTCMSDVTPPSAMASTFFKLGAANMLCFTLAPPLAAFLMKKDPWIPFTVGVLFQAIAIPIAMALPETLGAKRPGEPIGPVNPPQAKTPVADMFERRDLRGIGSRVKNFIMENVRLLSKDWRVLFFTCTYPIRMVTGALDGQFLQYIPQRFHWTIAQTTYLQSMQAACGMTTLLLLLPAVSSYLIKKRGWSTNRKDILIIRYGFFCYAVGMTIKGFSPVVGLFIFGMVIATTAAGTGAAVRAVLTSWVAQNEVARLYSALGIVETIGSIMGGPLVSILYNAGLSAYTHGKSEFLLGLPWMIAGTVMTTLAITTALVRFTNTDEKTAEAEDAHYTQANDDGFEASDLAPTIGLPPLQTPTIPLTPLTPYTPHRALHAPRTPRTPYRMSEKYM</sequence>
<dbReference type="PANTHER" id="PTHR23507:SF1">
    <property type="entry name" value="FI18259P1-RELATED"/>
    <property type="match status" value="1"/>
</dbReference>
<feature type="transmembrane region" description="Helical" evidence="6">
    <location>
        <begin position="117"/>
        <end position="137"/>
    </location>
</feature>
<evidence type="ECO:0000256" key="4">
    <source>
        <dbReference type="ARBA" id="ARBA00023136"/>
    </source>
</evidence>
<feature type="transmembrane region" description="Helical" evidence="6">
    <location>
        <begin position="239"/>
        <end position="259"/>
    </location>
</feature>
<keyword evidence="2 6" id="KW-0812">Transmembrane</keyword>
<name>A0A8H3ED93_9LECA</name>
<evidence type="ECO:0000313" key="7">
    <source>
        <dbReference type="EMBL" id="CAF9903327.1"/>
    </source>
</evidence>